<name>A0A6A5ULG0_9PLEO</name>
<evidence type="ECO:0000313" key="1">
    <source>
        <dbReference type="EMBL" id="KAF1963756.1"/>
    </source>
</evidence>
<organism evidence="1 2">
    <name type="scientific">Byssothecium circinans</name>
    <dbReference type="NCBI Taxonomy" id="147558"/>
    <lineage>
        <taxon>Eukaryota</taxon>
        <taxon>Fungi</taxon>
        <taxon>Dikarya</taxon>
        <taxon>Ascomycota</taxon>
        <taxon>Pezizomycotina</taxon>
        <taxon>Dothideomycetes</taxon>
        <taxon>Pleosporomycetidae</taxon>
        <taxon>Pleosporales</taxon>
        <taxon>Massarineae</taxon>
        <taxon>Massarinaceae</taxon>
        <taxon>Byssothecium</taxon>
    </lineage>
</organism>
<accession>A0A6A5ULG0</accession>
<protein>
    <submittedName>
        <fullName evidence="1">Uncharacterized protein</fullName>
    </submittedName>
</protein>
<evidence type="ECO:0000313" key="2">
    <source>
        <dbReference type="Proteomes" id="UP000800035"/>
    </source>
</evidence>
<dbReference type="EMBL" id="ML976977">
    <property type="protein sequence ID" value="KAF1963756.1"/>
    <property type="molecule type" value="Genomic_DNA"/>
</dbReference>
<reference evidence="1" key="1">
    <citation type="journal article" date="2020" name="Stud. Mycol.">
        <title>101 Dothideomycetes genomes: a test case for predicting lifestyles and emergence of pathogens.</title>
        <authorList>
            <person name="Haridas S."/>
            <person name="Albert R."/>
            <person name="Binder M."/>
            <person name="Bloem J."/>
            <person name="Labutti K."/>
            <person name="Salamov A."/>
            <person name="Andreopoulos B."/>
            <person name="Baker S."/>
            <person name="Barry K."/>
            <person name="Bills G."/>
            <person name="Bluhm B."/>
            <person name="Cannon C."/>
            <person name="Castanera R."/>
            <person name="Culley D."/>
            <person name="Daum C."/>
            <person name="Ezra D."/>
            <person name="Gonzalez J."/>
            <person name="Henrissat B."/>
            <person name="Kuo A."/>
            <person name="Liang C."/>
            <person name="Lipzen A."/>
            <person name="Lutzoni F."/>
            <person name="Magnuson J."/>
            <person name="Mondo S."/>
            <person name="Nolan M."/>
            <person name="Ohm R."/>
            <person name="Pangilinan J."/>
            <person name="Park H.-J."/>
            <person name="Ramirez L."/>
            <person name="Alfaro M."/>
            <person name="Sun H."/>
            <person name="Tritt A."/>
            <person name="Yoshinaga Y."/>
            <person name="Zwiers L.-H."/>
            <person name="Turgeon B."/>
            <person name="Goodwin S."/>
            <person name="Spatafora J."/>
            <person name="Crous P."/>
            <person name="Grigoriev I."/>
        </authorList>
    </citation>
    <scope>NUCLEOTIDE SEQUENCE</scope>
    <source>
        <strain evidence="1">CBS 675.92</strain>
    </source>
</reference>
<keyword evidence="2" id="KW-1185">Reference proteome</keyword>
<sequence>AQPPTFSTRLVLTHECASLLAAHGGSRYRLFGDLWLSSPERHLHPHALHRLRQLEPRLRQLEFPATPGCQTQQERVFNLPEAFREFQEFESVSWASPRRKDELVAPSGSLTWPIAHHLHNPSFQTLTPHEGETEDATSSCVWMIIANNFVPGKTFIFDHLSRRESVDGLQIYPQTILDLHETWLSKIRSNMAAKVEVVYGNKVRDRMSQIYDLEPLQLWGEYEGIVLYLEWLSIGTVFGKSLARLVVPAYHPQTFLSPGGARYSARQDTILRVAHELAGLAYKDGFYKNFNTTMINKSGVRPHHYITSSKLAIVAEEELNKNIAEMIKSRKLRPISRVRLLPNEKGTVTSLYLGTGNAY</sequence>
<dbReference type="Proteomes" id="UP000800035">
    <property type="component" value="Unassembled WGS sequence"/>
</dbReference>
<dbReference type="OrthoDB" id="5209368at2759"/>
<gene>
    <name evidence="1" type="ORF">CC80DRAFT_12593</name>
</gene>
<feature type="non-terminal residue" evidence="1">
    <location>
        <position position="1"/>
    </location>
</feature>
<dbReference type="AlphaFoldDB" id="A0A6A5ULG0"/>
<proteinExistence type="predicted"/>